<dbReference type="Proteomes" id="UP000682733">
    <property type="component" value="Unassembled WGS sequence"/>
</dbReference>
<evidence type="ECO:0000313" key="19">
    <source>
        <dbReference type="Proteomes" id="UP000663829"/>
    </source>
</evidence>
<dbReference type="Proteomes" id="UP000663829">
    <property type="component" value="Unassembled WGS sequence"/>
</dbReference>
<dbReference type="PROSITE" id="PS50089">
    <property type="entry name" value="ZF_RING_2"/>
    <property type="match status" value="1"/>
</dbReference>
<dbReference type="EMBL" id="CAJOBC010005951">
    <property type="protein sequence ID" value="CAF3881330.1"/>
    <property type="molecule type" value="Genomic_DNA"/>
</dbReference>
<evidence type="ECO:0000256" key="12">
    <source>
        <dbReference type="SAM" id="MobiDB-lite"/>
    </source>
</evidence>
<keyword evidence="3 13" id="KW-0812">Transmembrane</keyword>
<comment type="subcellular location">
    <subcellularLocation>
        <location evidence="1">Membrane</location>
        <topology evidence="1">Multi-pass membrane protein</topology>
    </subcellularLocation>
</comment>
<dbReference type="OrthoDB" id="67933at2759"/>
<keyword evidence="19" id="KW-1185">Reference proteome</keyword>
<accession>A0A814Q9P7</accession>
<dbReference type="PROSITE" id="PS00518">
    <property type="entry name" value="ZF_RING_1"/>
    <property type="match status" value="1"/>
</dbReference>
<dbReference type="GO" id="GO:0061630">
    <property type="term" value="F:ubiquitin protein ligase activity"/>
    <property type="evidence" value="ECO:0007669"/>
    <property type="project" value="InterPro"/>
</dbReference>
<evidence type="ECO:0000256" key="7">
    <source>
        <dbReference type="ARBA" id="ARBA00022786"/>
    </source>
</evidence>
<dbReference type="Pfam" id="PF13639">
    <property type="entry name" value="zf-RING_2"/>
    <property type="match status" value="1"/>
</dbReference>
<dbReference type="AlphaFoldDB" id="A0A814Q9P7"/>
<keyword evidence="2" id="KW-0433">Leucine-rich repeat</keyword>
<dbReference type="EMBL" id="CAJNOK010006939">
    <property type="protein sequence ID" value="CAF1019517.1"/>
    <property type="molecule type" value="Genomic_DNA"/>
</dbReference>
<dbReference type="EMBL" id="CAJOBA010006948">
    <property type="protein sequence ID" value="CAF3788174.1"/>
    <property type="molecule type" value="Genomic_DNA"/>
</dbReference>
<dbReference type="EMBL" id="CAJNOQ010005952">
    <property type="protein sequence ID" value="CAF1117545.1"/>
    <property type="molecule type" value="Genomic_DNA"/>
</dbReference>
<reference evidence="16" key="1">
    <citation type="submission" date="2021-02" db="EMBL/GenBank/DDBJ databases">
        <authorList>
            <person name="Nowell W R."/>
        </authorList>
    </citation>
    <scope>NUCLEOTIDE SEQUENCE</scope>
</reference>
<protein>
    <recommendedName>
        <fullName evidence="14">RING-type domain-containing protein</fullName>
    </recommendedName>
</protein>
<dbReference type="Gene3D" id="3.50.40.10">
    <property type="entry name" value="Phenylalanyl-trna Synthetase, Chain B, domain 3"/>
    <property type="match status" value="1"/>
</dbReference>
<dbReference type="PROSITE" id="PS51450">
    <property type="entry name" value="LRR"/>
    <property type="match status" value="2"/>
</dbReference>
<evidence type="ECO:0000313" key="15">
    <source>
        <dbReference type="EMBL" id="CAF1019517.1"/>
    </source>
</evidence>
<feature type="compositionally biased region" description="Acidic residues" evidence="12">
    <location>
        <begin position="510"/>
        <end position="526"/>
    </location>
</feature>
<dbReference type="PANTHER" id="PTHR15860:SF0">
    <property type="entry name" value="LP20373P"/>
    <property type="match status" value="1"/>
</dbReference>
<evidence type="ECO:0000256" key="9">
    <source>
        <dbReference type="ARBA" id="ARBA00022989"/>
    </source>
</evidence>
<evidence type="ECO:0000313" key="17">
    <source>
        <dbReference type="EMBL" id="CAF3788174.1"/>
    </source>
</evidence>
<sequence length="990" mass="113460">MSWPEVTTVHENKRYELVLSGQEISDRLQKSDGQLDPAIFKLKQINFLEITRTSLSVLSSDVSQLINLTTLTLTSNKLRDLCPQLAELRKMKHFNASYNELEQIPDQLFTNWLEIETINLSHNRLTQLCPFPKGLHKLAVLNLAYNQFQEFPQLSTDLDNLSTLDISSNQLVEIPKYLSSLTQLKLFQLDNNQIKEIPVELSQCVKLKELRFKNNPLKDNRLKKLMEQDKLKAVLEYLEKDYVEQQKSLQKDKSKGDKSKTVQSTVAIKKTGQQQQPSVVDKIHVMYFDEKDLKGRQITLLPRVLPVRPHILCCIVRQIDLKTPGNLKKFLNLQNEIHDELCVKRTLATIATHDLNLIKGNLIYDAHDPDEIGFIPLGRNKLISARDYYDQLCKDAEQERKAKKRNQLSGLNKYLTLLTDQQYFPCLADSERFVISLPPLTNAERTKMTAQTQDILIEITSSNTIDACKRVMDELLRGMLKIRLGKQNEKLQLKVPAADATVESRFDVLSTDDDDDKDDENEEDDTNGSQIRQTLILQQTRIVDQNGALKTVYPSRTDLEWVQNDPNYNDKKNENYYQSPSASQQLPSSSVLNYQSRQPKTSTSRMATNNSAMGDCRLDMHLSSSTIPLVQQQYQQQQPETPVMDNVPLLPVDTNNDGSTTINGSSANGDETIHMNIGDPIGEIRTQARGDINSDHVQQIVSVLKDNLTSTFPFALILVLKAFYDHSAGILMIVFFSASIYHANTVLVEQAALKSMRRIFPIIRVMCILISSLTLFLYLFRNEKFYNNLIFGLPIYAKWDLWTLLWVLYSTFCIVKMFAMLLKATLILLPGKSSKLISYRNRGCYFSIIECTSQFYISLLTIRPWIAFILDVNDHSILFSGVILIFYTILKSCTVYNSVVLLKRTIHESLQSLPFPYATTNDLAHIENMCPICRCEYRDPILLTCRHIFCEDCVTSWFDRNANCPLCRAKLAIRQSSFRDGFTSGYLIWY</sequence>
<evidence type="ECO:0000256" key="4">
    <source>
        <dbReference type="ARBA" id="ARBA00022723"/>
    </source>
</evidence>
<dbReference type="InterPro" id="IPR001841">
    <property type="entry name" value="Znf_RING"/>
</dbReference>
<feature type="compositionally biased region" description="Polar residues" evidence="12">
    <location>
        <begin position="591"/>
        <end position="610"/>
    </location>
</feature>
<dbReference type="Pfam" id="PF13855">
    <property type="entry name" value="LRR_8"/>
    <property type="match status" value="1"/>
</dbReference>
<feature type="transmembrane region" description="Helical" evidence="13">
    <location>
        <begin position="878"/>
        <end position="902"/>
    </location>
</feature>
<proteinExistence type="predicted"/>
<evidence type="ECO:0000256" key="6">
    <source>
        <dbReference type="ARBA" id="ARBA00022771"/>
    </source>
</evidence>
<evidence type="ECO:0000259" key="14">
    <source>
        <dbReference type="PROSITE" id="PS50089"/>
    </source>
</evidence>
<feature type="transmembrane region" description="Helical" evidence="13">
    <location>
        <begin position="728"/>
        <end position="747"/>
    </location>
</feature>
<evidence type="ECO:0000256" key="13">
    <source>
        <dbReference type="SAM" id="Phobius"/>
    </source>
</evidence>
<evidence type="ECO:0000256" key="11">
    <source>
        <dbReference type="PROSITE-ProRule" id="PRU00175"/>
    </source>
</evidence>
<dbReference type="GO" id="GO:0004826">
    <property type="term" value="F:phenylalanine-tRNA ligase activity"/>
    <property type="evidence" value="ECO:0007669"/>
    <property type="project" value="InterPro"/>
</dbReference>
<evidence type="ECO:0000256" key="5">
    <source>
        <dbReference type="ARBA" id="ARBA00022737"/>
    </source>
</evidence>
<dbReference type="Proteomes" id="UP000681722">
    <property type="component" value="Unassembled WGS sequence"/>
</dbReference>
<dbReference type="SMART" id="SM00369">
    <property type="entry name" value="LRR_TYP"/>
    <property type="match status" value="5"/>
</dbReference>
<feature type="domain" description="RING-type" evidence="14">
    <location>
        <begin position="930"/>
        <end position="968"/>
    </location>
</feature>
<feature type="region of interest" description="Disordered" evidence="12">
    <location>
        <begin position="561"/>
        <end position="610"/>
    </location>
</feature>
<dbReference type="InterPro" id="IPR005146">
    <property type="entry name" value="B3/B4_tRNA-bd"/>
</dbReference>
<keyword evidence="5" id="KW-0677">Repeat</keyword>
<evidence type="ECO:0000256" key="1">
    <source>
        <dbReference type="ARBA" id="ARBA00004141"/>
    </source>
</evidence>
<keyword evidence="9 13" id="KW-1133">Transmembrane helix</keyword>
<dbReference type="InterPro" id="IPR032675">
    <property type="entry name" value="LRR_dom_sf"/>
</dbReference>
<keyword evidence="6 11" id="KW-0863">Zinc-finger</keyword>
<feature type="transmembrane region" description="Helical" evidence="13">
    <location>
        <begin position="759"/>
        <end position="781"/>
    </location>
</feature>
<evidence type="ECO:0000256" key="10">
    <source>
        <dbReference type="ARBA" id="ARBA00023136"/>
    </source>
</evidence>
<gene>
    <name evidence="16" type="ORF">GPM918_LOCUS19530</name>
    <name evidence="15" type="ORF">OVA965_LOCUS15433</name>
    <name evidence="18" type="ORF">SRO942_LOCUS19526</name>
    <name evidence="17" type="ORF">TMI583_LOCUS15439</name>
</gene>
<dbReference type="GO" id="GO:1904294">
    <property type="term" value="P:positive regulation of ERAD pathway"/>
    <property type="evidence" value="ECO:0007669"/>
    <property type="project" value="InterPro"/>
</dbReference>
<comment type="caution">
    <text evidence="16">The sequence shown here is derived from an EMBL/GenBank/DDBJ whole genome shotgun (WGS) entry which is preliminary data.</text>
</comment>
<dbReference type="Gene3D" id="3.30.40.10">
    <property type="entry name" value="Zinc/RING finger domain, C3HC4 (zinc finger)"/>
    <property type="match status" value="1"/>
</dbReference>
<feature type="compositionally biased region" description="Low complexity" evidence="12">
    <location>
        <begin position="578"/>
        <end position="590"/>
    </location>
</feature>
<evidence type="ECO:0000313" key="18">
    <source>
        <dbReference type="EMBL" id="CAF3881330.1"/>
    </source>
</evidence>
<dbReference type="GO" id="GO:0016020">
    <property type="term" value="C:membrane"/>
    <property type="evidence" value="ECO:0007669"/>
    <property type="project" value="UniProtKB-SubCell"/>
</dbReference>
<feature type="transmembrane region" description="Helical" evidence="13">
    <location>
        <begin position="801"/>
        <end position="822"/>
    </location>
</feature>
<dbReference type="SUPFAM" id="SSF52058">
    <property type="entry name" value="L domain-like"/>
    <property type="match status" value="1"/>
</dbReference>
<dbReference type="InterPro" id="IPR001611">
    <property type="entry name" value="Leu-rich_rpt"/>
</dbReference>
<keyword evidence="7" id="KW-0833">Ubl conjugation pathway</keyword>
<evidence type="ECO:0000256" key="3">
    <source>
        <dbReference type="ARBA" id="ARBA00022692"/>
    </source>
</evidence>
<dbReference type="InterPro" id="IPR003591">
    <property type="entry name" value="Leu-rich_rpt_typical-subtyp"/>
</dbReference>
<dbReference type="Proteomes" id="UP000677228">
    <property type="component" value="Unassembled WGS sequence"/>
</dbReference>
<dbReference type="SMART" id="SM00184">
    <property type="entry name" value="RING"/>
    <property type="match status" value="1"/>
</dbReference>
<keyword evidence="4" id="KW-0479">Metal-binding</keyword>
<name>A0A814Q9P7_9BILA</name>
<dbReference type="SMART" id="SM00873">
    <property type="entry name" value="B3_4"/>
    <property type="match status" value="1"/>
</dbReference>
<dbReference type="InterPro" id="IPR017907">
    <property type="entry name" value="Znf_RING_CS"/>
</dbReference>
<dbReference type="InterPro" id="IPR013083">
    <property type="entry name" value="Znf_RING/FYVE/PHD"/>
</dbReference>
<dbReference type="Gene3D" id="3.80.10.10">
    <property type="entry name" value="Ribonuclease Inhibitor"/>
    <property type="match status" value="1"/>
</dbReference>
<dbReference type="GO" id="GO:0008270">
    <property type="term" value="F:zinc ion binding"/>
    <property type="evidence" value="ECO:0007669"/>
    <property type="project" value="UniProtKB-KW"/>
</dbReference>
<feature type="region of interest" description="Disordered" evidence="12">
    <location>
        <begin position="504"/>
        <end position="530"/>
    </location>
</feature>
<dbReference type="InterPro" id="IPR020825">
    <property type="entry name" value="Phe-tRNA_synthase-like_B3/B4"/>
</dbReference>
<keyword evidence="10 13" id="KW-0472">Membrane</keyword>
<dbReference type="PANTHER" id="PTHR15860">
    <property type="entry name" value="UNCHARACTERIZED RING FINGER-CONTAINING PROTEIN"/>
    <property type="match status" value="1"/>
</dbReference>
<dbReference type="InterPro" id="IPR044235">
    <property type="entry name" value="RNFT1/2"/>
</dbReference>
<evidence type="ECO:0000313" key="16">
    <source>
        <dbReference type="EMBL" id="CAF1117545.1"/>
    </source>
</evidence>
<feature type="transmembrane region" description="Helical" evidence="13">
    <location>
        <begin position="843"/>
        <end position="866"/>
    </location>
</feature>
<organism evidence="16 19">
    <name type="scientific">Didymodactylos carnosus</name>
    <dbReference type="NCBI Taxonomy" id="1234261"/>
    <lineage>
        <taxon>Eukaryota</taxon>
        <taxon>Metazoa</taxon>
        <taxon>Spiralia</taxon>
        <taxon>Gnathifera</taxon>
        <taxon>Rotifera</taxon>
        <taxon>Eurotatoria</taxon>
        <taxon>Bdelloidea</taxon>
        <taxon>Philodinida</taxon>
        <taxon>Philodinidae</taxon>
        <taxon>Didymodactylos</taxon>
    </lineage>
</organism>
<keyword evidence="8" id="KW-0862">Zinc</keyword>
<dbReference type="GO" id="GO:0003723">
    <property type="term" value="F:RNA binding"/>
    <property type="evidence" value="ECO:0007669"/>
    <property type="project" value="InterPro"/>
</dbReference>
<dbReference type="SUPFAM" id="SSF57850">
    <property type="entry name" value="RING/U-box"/>
    <property type="match status" value="1"/>
</dbReference>
<evidence type="ECO:0000256" key="2">
    <source>
        <dbReference type="ARBA" id="ARBA00022614"/>
    </source>
</evidence>
<evidence type="ECO:0000256" key="8">
    <source>
        <dbReference type="ARBA" id="ARBA00022833"/>
    </source>
</evidence>